<gene>
    <name evidence="2" type="ORF">BWK72_00580</name>
</gene>
<evidence type="ECO:0000313" key="3">
    <source>
        <dbReference type="Proteomes" id="UP000192505"/>
    </source>
</evidence>
<organism evidence="2 3">
    <name type="scientific">Rhodoferax ferrireducens</name>
    <dbReference type="NCBI Taxonomy" id="192843"/>
    <lineage>
        <taxon>Bacteria</taxon>
        <taxon>Pseudomonadati</taxon>
        <taxon>Pseudomonadota</taxon>
        <taxon>Betaproteobacteria</taxon>
        <taxon>Burkholderiales</taxon>
        <taxon>Comamonadaceae</taxon>
        <taxon>Rhodoferax</taxon>
    </lineage>
</organism>
<sequence length="208" mass="22261">MKNLQHARKAAMWRAPLMALSLCFVAAFAVAVHAEALPKKPKQIKPVSPSRAELKTKANQMAAGLRAAEAALSPQELAIAERVEVGRMPCELGAFVTVEADPRVPGYFDVSGQKFKFRMFPVVSSTGAIRLEDPAAGAVWLQLANKSMLMNHKAGSRMADACMTAAQVVVADAMLKNPPPSLLEPLPVALRPGLPEVPMPPMADSTVR</sequence>
<evidence type="ECO:0000313" key="2">
    <source>
        <dbReference type="EMBL" id="OQW89782.1"/>
    </source>
</evidence>
<name>A0A1W9KYG4_9BURK</name>
<comment type="caution">
    <text evidence="2">The sequence shown here is derived from an EMBL/GenBank/DDBJ whole genome shotgun (WGS) entry which is preliminary data.</text>
</comment>
<dbReference type="EMBL" id="MTEI01000001">
    <property type="protein sequence ID" value="OQW89782.1"/>
    <property type="molecule type" value="Genomic_DNA"/>
</dbReference>
<protein>
    <submittedName>
        <fullName evidence="2">Uncharacterized protein</fullName>
    </submittedName>
</protein>
<dbReference type="Proteomes" id="UP000192505">
    <property type="component" value="Unassembled WGS sequence"/>
</dbReference>
<proteinExistence type="predicted"/>
<reference evidence="2 3" key="1">
    <citation type="submission" date="2017-01" db="EMBL/GenBank/DDBJ databases">
        <title>Novel large sulfur bacteria in the metagenomes of groundwater-fed chemosynthetic microbial mats in the Lake Huron basin.</title>
        <authorList>
            <person name="Sharrar A.M."/>
            <person name="Flood B.E."/>
            <person name="Bailey J.V."/>
            <person name="Jones D.S."/>
            <person name="Biddanda B."/>
            <person name="Ruberg S.A."/>
            <person name="Marcus D.N."/>
            <person name="Dick G.J."/>
        </authorList>
    </citation>
    <scope>NUCLEOTIDE SEQUENCE [LARGE SCALE GENOMIC DNA]</scope>
    <source>
        <strain evidence="2">A7</strain>
    </source>
</reference>
<dbReference type="AlphaFoldDB" id="A0A1W9KYG4"/>
<accession>A0A1W9KYG4</accession>
<evidence type="ECO:0000256" key="1">
    <source>
        <dbReference type="SAM" id="SignalP"/>
    </source>
</evidence>
<feature type="signal peptide" evidence="1">
    <location>
        <begin position="1"/>
        <end position="34"/>
    </location>
</feature>
<keyword evidence="1" id="KW-0732">Signal</keyword>
<feature type="chain" id="PRO_5012529489" evidence="1">
    <location>
        <begin position="35"/>
        <end position="208"/>
    </location>
</feature>